<protein>
    <recommendedName>
        <fullName evidence="5">ATPase AAA-type core domain-containing protein</fullName>
    </recommendedName>
</protein>
<keyword evidence="1" id="KW-0235">DNA replication</keyword>
<keyword evidence="3" id="KW-0067">ATP-binding</keyword>
<dbReference type="GO" id="GO:0005663">
    <property type="term" value="C:DNA replication factor C complex"/>
    <property type="evidence" value="ECO:0007669"/>
    <property type="project" value="TreeGrafter"/>
</dbReference>
<dbReference type="AlphaFoldDB" id="A0A6C0D4F8"/>
<dbReference type="InterPro" id="IPR050238">
    <property type="entry name" value="DNA_Rep/Repair_Clamp_Loader"/>
</dbReference>
<evidence type="ECO:0000256" key="3">
    <source>
        <dbReference type="ARBA" id="ARBA00022840"/>
    </source>
</evidence>
<dbReference type="PANTHER" id="PTHR11669:SF20">
    <property type="entry name" value="REPLICATION FACTOR C SUBUNIT 4"/>
    <property type="match status" value="1"/>
</dbReference>
<dbReference type="PANTHER" id="PTHR11669">
    <property type="entry name" value="REPLICATION FACTOR C / DNA POLYMERASE III GAMMA-TAU SUBUNIT"/>
    <property type="match status" value="1"/>
</dbReference>
<evidence type="ECO:0000256" key="2">
    <source>
        <dbReference type="ARBA" id="ARBA00022741"/>
    </source>
</evidence>
<dbReference type="InterPro" id="IPR027417">
    <property type="entry name" value="P-loop_NTPase"/>
</dbReference>
<dbReference type="GO" id="GO:0006281">
    <property type="term" value="P:DNA repair"/>
    <property type="evidence" value="ECO:0007669"/>
    <property type="project" value="TreeGrafter"/>
</dbReference>
<sequence>MESFINNANVPHILLYGGSNSGKKTNLEKLLNSIYTKEQKKLYTMYIHCSICKGIKVIRDDIKDFAKQQIHQVPFKSIVIYDAELLTIDAQYSLRRCIEVYSKNTRFFIVTHNKDKLINPICSRFVQIYHPNNYTHSENDPCVIEIKQMKSLVDCIDTAEKYYNEGIYGDILLEKYIDHKDYIYFKFHYESICHELKNEKWILFYILAFFNGLIQNK</sequence>
<evidence type="ECO:0008006" key="5">
    <source>
        <dbReference type="Google" id="ProtNLM"/>
    </source>
</evidence>
<dbReference type="GO" id="GO:0006261">
    <property type="term" value="P:DNA-templated DNA replication"/>
    <property type="evidence" value="ECO:0007669"/>
    <property type="project" value="TreeGrafter"/>
</dbReference>
<dbReference type="GO" id="GO:0005524">
    <property type="term" value="F:ATP binding"/>
    <property type="evidence" value="ECO:0007669"/>
    <property type="project" value="UniProtKB-KW"/>
</dbReference>
<name>A0A6C0D4F8_9ZZZZ</name>
<accession>A0A6C0D4F8</accession>
<dbReference type="SUPFAM" id="SSF52540">
    <property type="entry name" value="P-loop containing nucleoside triphosphate hydrolases"/>
    <property type="match status" value="1"/>
</dbReference>
<dbReference type="Gene3D" id="3.40.50.300">
    <property type="entry name" value="P-loop containing nucleotide triphosphate hydrolases"/>
    <property type="match status" value="1"/>
</dbReference>
<dbReference type="EMBL" id="MN739522">
    <property type="protein sequence ID" value="QHT10595.1"/>
    <property type="molecule type" value="Genomic_DNA"/>
</dbReference>
<dbReference type="GO" id="GO:0003689">
    <property type="term" value="F:DNA clamp loader activity"/>
    <property type="evidence" value="ECO:0007669"/>
    <property type="project" value="TreeGrafter"/>
</dbReference>
<evidence type="ECO:0000256" key="1">
    <source>
        <dbReference type="ARBA" id="ARBA00022705"/>
    </source>
</evidence>
<proteinExistence type="predicted"/>
<keyword evidence="2" id="KW-0547">Nucleotide-binding</keyword>
<evidence type="ECO:0000313" key="4">
    <source>
        <dbReference type="EMBL" id="QHT10595.1"/>
    </source>
</evidence>
<organism evidence="4">
    <name type="scientific">viral metagenome</name>
    <dbReference type="NCBI Taxonomy" id="1070528"/>
    <lineage>
        <taxon>unclassified sequences</taxon>
        <taxon>metagenomes</taxon>
        <taxon>organismal metagenomes</taxon>
    </lineage>
</organism>
<reference evidence="4" key="1">
    <citation type="journal article" date="2020" name="Nature">
        <title>Giant virus diversity and host interactions through global metagenomics.</title>
        <authorList>
            <person name="Schulz F."/>
            <person name="Roux S."/>
            <person name="Paez-Espino D."/>
            <person name="Jungbluth S."/>
            <person name="Walsh D.A."/>
            <person name="Denef V.J."/>
            <person name="McMahon K.D."/>
            <person name="Konstantinidis K.T."/>
            <person name="Eloe-Fadrosh E.A."/>
            <person name="Kyrpides N.C."/>
            <person name="Woyke T."/>
        </authorList>
    </citation>
    <scope>NUCLEOTIDE SEQUENCE</scope>
    <source>
        <strain evidence="4">GVMAG-M-3300023174-107</strain>
    </source>
</reference>